<accession>R4YT50</accession>
<keyword evidence="2" id="KW-1185">Reference proteome</keyword>
<dbReference type="AlphaFoldDB" id="R4YT50"/>
<organism evidence="1 2">
    <name type="scientific">Oleispira antarctica RB-8</name>
    <dbReference type="NCBI Taxonomy" id="698738"/>
    <lineage>
        <taxon>Bacteria</taxon>
        <taxon>Pseudomonadati</taxon>
        <taxon>Pseudomonadota</taxon>
        <taxon>Gammaproteobacteria</taxon>
        <taxon>Oceanospirillales</taxon>
        <taxon>Oceanospirillaceae</taxon>
        <taxon>Oleispira</taxon>
    </lineage>
</organism>
<dbReference type="HOGENOM" id="CLU_1946785_0_0_6"/>
<evidence type="ECO:0000313" key="2">
    <source>
        <dbReference type="Proteomes" id="UP000032749"/>
    </source>
</evidence>
<dbReference type="KEGG" id="oai:OLEAN_C12880"/>
<dbReference type="Proteomes" id="UP000032749">
    <property type="component" value="Chromosome"/>
</dbReference>
<dbReference type="EMBL" id="FO203512">
    <property type="protein sequence ID" value="CCK75464.1"/>
    <property type="molecule type" value="Genomic_DNA"/>
</dbReference>
<gene>
    <name evidence="1" type="ORF">OLEAN_C12880</name>
</gene>
<reference evidence="1 2" key="1">
    <citation type="journal article" date="2013" name="Nat. Commun.">
        <title>Genome sequence and functional genomic analysis of the oil-degrading bacterium Oleispira antarctica.</title>
        <authorList>
            <person name="Kube M."/>
            <person name="Chernikova T.N."/>
            <person name="Al-Ramahi Y."/>
            <person name="Beloqui A."/>
            <person name="Lopez-Cortez N."/>
            <person name="Guazzaroni M.E."/>
            <person name="Heipieper H.J."/>
            <person name="Klages S."/>
            <person name="Kotsyurbenko O.R."/>
            <person name="Langer I."/>
            <person name="Nechitaylo T.Y."/>
            <person name="Lunsdorf H."/>
            <person name="Fernandez M."/>
            <person name="Juarez S."/>
            <person name="Ciordia S."/>
            <person name="Singer A."/>
            <person name="Kagan O."/>
            <person name="Egorova O."/>
            <person name="Petit P.A."/>
            <person name="Stogios P."/>
            <person name="Kim Y."/>
            <person name="Tchigvintsev A."/>
            <person name="Flick R."/>
            <person name="Denaro R."/>
            <person name="Genovese M."/>
            <person name="Albar J.P."/>
            <person name="Reva O.N."/>
            <person name="Martinez-Gomariz M."/>
            <person name="Tran H."/>
            <person name="Ferrer M."/>
            <person name="Savchenko A."/>
            <person name="Yakunin A.F."/>
            <person name="Yakimov M.M."/>
            <person name="Golyshina O.V."/>
            <person name="Reinhardt R."/>
            <person name="Golyshin P.N."/>
        </authorList>
    </citation>
    <scope>NUCLEOTIDE SEQUENCE [LARGE SCALE GENOMIC DNA]</scope>
</reference>
<proteinExistence type="predicted"/>
<protein>
    <recommendedName>
        <fullName evidence="3">5-carboxymethyl-2-hydroxymuconate isomerase</fullName>
    </recommendedName>
</protein>
<name>R4YT50_OLEAN</name>
<sequence>MPIIRISSLALSDNLDMKQVMQALSSGISRDVRIEQAQLSLSWQIIEANHYIAKGEVAETQPSHTHPILVELLIPEVLSKDLSEKIMHSLAHRLGKELNFPVSNIFIYERQLASQQVFEEGMIANWA</sequence>
<dbReference type="OrthoDB" id="5815263at2"/>
<evidence type="ECO:0008006" key="3">
    <source>
        <dbReference type="Google" id="ProtNLM"/>
    </source>
</evidence>
<evidence type="ECO:0000313" key="1">
    <source>
        <dbReference type="EMBL" id="CCK75464.1"/>
    </source>
</evidence>